<proteinExistence type="predicted"/>
<accession>A0AAN8WFT4</accession>
<evidence type="ECO:0000313" key="2">
    <source>
        <dbReference type="Proteomes" id="UP001381693"/>
    </source>
</evidence>
<dbReference type="Proteomes" id="UP001381693">
    <property type="component" value="Unassembled WGS sequence"/>
</dbReference>
<dbReference type="EMBL" id="JAXCGZ010020775">
    <property type="protein sequence ID" value="KAK7065472.1"/>
    <property type="molecule type" value="Genomic_DNA"/>
</dbReference>
<evidence type="ECO:0000313" key="1">
    <source>
        <dbReference type="EMBL" id="KAK7065472.1"/>
    </source>
</evidence>
<sequence>MANHNRLPGPLSLEGSCAEIWKRVIQAFEHVLNRRFCPPADQEVTIVGDVATSRSHAPSKDNPSSVVNL</sequence>
<keyword evidence="2" id="KW-1185">Reference proteome</keyword>
<name>A0AAN8WFT4_HALRR</name>
<dbReference type="AlphaFoldDB" id="A0AAN8WFT4"/>
<protein>
    <submittedName>
        <fullName evidence="1">Uncharacterized protein</fullName>
    </submittedName>
</protein>
<comment type="caution">
    <text evidence="1">The sequence shown here is derived from an EMBL/GenBank/DDBJ whole genome shotgun (WGS) entry which is preliminary data.</text>
</comment>
<gene>
    <name evidence="1" type="ORF">SK128_002962</name>
</gene>
<organism evidence="1 2">
    <name type="scientific">Halocaridina rubra</name>
    <name type="common">Hawaiian red shrimp</name>
    <dbReference type="NCBI Taxonomy" id="373956"/>
    <lineage>
        <taxon>Eukaryota</taxon>
        <taxon>Metazoa</taxon>
        <taxon>Ecdysozoa</taxon>
        <taxon>Arthropoda</taxon>
        <taxon>Crustacea</taxon>
        <taxon>Multicrustacea</taxon>
        <taxon>Malacostraca</taxon>
        <taxon>Eumalacostraca</taxon>
        <taxon>Eucarida</taxon>
        <taxon>Decapoda</taxon>
        <taxon>Pleocyemata</taxon>
        <taxon>Caridea</taxon>
        <taxon>Atyoidea</taxon>
        <taxon>Atyidae</taxon>
        <taxon>Halocaridina</taxon>
    </lineage>
</organism>
<reference evidence="1 2" key="1">
    <citation type="submission" date="2023-11" db="EMBL/GenBank/DDBJ databases">
        <title>Halocaridina rubra genome assembly.</title>
        <authorList>
            <person name="Smith C."/>
        </authorList>
    </citation>
    <scope>NUCLEOTIDE SEQUENCE [LARGE SCALE GENOMIC DNA]</scope>
    <source>
        <strain evidence="1">EP-1</strain>
        <tissue evidence="1">Whole</tissue>
    </source>
</reference>